<dbReference type="Proteomes" id="UP000623967">
    <property type="component" value="Unassembled WGS sequence"/>
</dbReference>
<accession>A0ABS1TSV1</accession>
<feature type="transmembrane region" description="Helical" evidence="1">
    <location>
        <begin position="79"/>
        <end position="99"/>
    </location>
</feature>
<feature type="transmembrane region" description="Helical" evidence="1">
    <location>
        <begin position="6"/>
        <end position="22"/>
    </location>
</feature>
<reference evidence="2 3" key="1">
    <citation type="submission" date="2021-01" db="EMBL/GenBank/DDBJ databases">
        <title>Genome public.</title>
        <authorList>
            <person name="Liu C."/>
            <person name="Sun Q."/>
        </authorList>
    </citation>
    <scope>NUCLEOTIDE SEQUENCE [LARGE SCALE GENOMIC DNA]</scope>
    <source>
        <strain evidence="2 3">YIM B02564</strain>
    </source>
</reference>
<dbReference type="EMBL" id="JAESWB010000278">
    <property type="protein sequence ID" value="MBL4954124.1"/>
    <property type="molecule type" value="Genomic_DNA"/>
</dbReference>
<name>A0ABS1TSV1_9BACI</name>
<dbReference type="Pfam" id="PF24124">
    <property type="entry name" value="YphA"/>
    <property type="match status" value="1"/>
</dbReference>
<organism evidence="2 3">
    <name type="scientific">Neobacillus paridis</name>
    <dbReference type="NCBI Taxonomy" id="2803862"/>
    <lineage>
        <taxon>Bacteria</taxon>
        <taxon>Bacillati</taxon>
        <taxon>Bacillota</taxon>
        <taxon>Bacilli</taxon>
        <taxon>Bacillales</taxon>
        <taxon>Bacillaceae</taxon>
        <taxon>Neobacillus</taxon>
    </lineage>
</organism>
<comment type="caution">
    <text evidence="2">The sequence shown here is derived from an EMBL/GenBank/DDBJ whole genome shotgun (WGS) entry which is preliminary data.</text>
</comment>
<keyword evidence="1" id="KW-1133">Transmembrane helix</keyword>
<feature type="transmembrane region" description="Helical" evidence="1">
    <location>
        <begin position="164"/>
        <end position="183"/>
    </location>
</feature>
<protein>
    <submittedName>
        <fullName evidence="2">Uncharacterized protein</fullName>
    </submittedName>
</protein>
<keyword evidence="1" id="KW-0812">Transmembrane</keyword>
<evidence type="ECO:0000313" key="3">
    <source>
        <dbReference type="Proteomes" id="UP000623967"/>
    </source>
</evidence>
<feature type="transmembrane region" description="Helical" evidence="1">
    <location>
        <begin position="56"/>
        <end position="72"/>
    </location>
</feature>
<dbReference type="RefSeq" id="WP_202655380.1">
    <property type="nucleotide sequence ID" value="NZ_JAESWB010000278.1"/>
</dbReference>
<feature type="transmembrane region" description="Helical" evidence="1">
    <location>
        <begin position="133"/>
        <end position="152"/>
    </location>
</feature>
<keyword evidence="3" id="KW-1185">Reference proteome</keyword>
<evidence type="ECO:0000256" key="1">
    <source>
        <dbReference type="SAM" id="Phobius"/>
    </source>
</evidence>
<feature type="transmembrane region" description="Helical" evidence="1">
    <location>
        <begin position="34"/>
        <end position="50"/>
    </location>
</feature>
<dbReference type="InterPro" id="IPR014617">
    <property type="entry name" value="YphA_Bacsu"/>
</dbReference>
<gene>
    <name evidence="2" type="ORF">JK635_18315</name>
</gene>
<sequence>MNRLEGAMFYWIFWIFWVYVTFMMEKSNQYRLKLAAIILIVIILSNSHLFLGRFEITWSGILLLLFSYFFIANEKFTAIIYYSICALIISIAYVSFHLFEIFDPIWVILKKEWLISIGMCFLTIILQKKLHGRIVIAVSGTMQGEFLTAFVLNKLHIPYSVGGFAYLDVCSLTSVLLVCWSLLENLGAFLQNQLQLYEKAKQKSS</sequence>
<feature type="transmembrane region" description="Helical" evidence="1">
    <location>
        <begin position="105"/>
        <end position="126"/>
    </location>
</feature>
<keyword evidence="1" id="KW-0472">Membrane</keyword>
<proteinExistence type="predicted"/>
<evidence type="ECO:0000313" key="2">
    <source>
        <dbReference type="EMBL" id="MBL4954124.1"/>
    </source>
</evidence>
<dbReference type="PIRSF" id="PIRSF036710">
    <property type="entry name" value="YphA_Bacsu"/>
    <property type="match status" value="1"/>
</dbReference>